<evidence type="ECO:0000259" key="2">
    <source>
        <dbReference type="PROSITE" id="PS50943"/>
    </source>
</evidence>
<evidence type="ECO:0000313" key="4">
    <source>
        <dbReference type="Proteomes" id="UP000030428"/>
    </source>
</evidence>
<dbReference type="Gene3D" id="1.10.260.40">
    <property type="entry name" value="lambda repressor-like DNA-binding domains"/>
    <property type="match status" value="1"/>
</dbReference>
<accession>A0A4E0QQN3</accession>
<keyword evidence="4" id="KW-1185">Reference proteome</keyword>
<reference evidence="3 4" key="1">
    <citation type="journal article" date="2016" name="Front. Microbiol.">
        <title>Single-Cell (Meta-)Genomics of a Dimorphic Candidatus Thiomargarita nelsonii Reveals Genomic Plasticity.</title>
        <authorList>
            <person name="Flood B.E."/>
            <person name="Fliss P."/>
            <person name="Jones D.S."/>
            <person name="Dick G.J."/>
            <person name="Jain S."/>
            <person name="Kaster A.K."/>
            <person name="Winkel M."/>
            <person name="Mussmann M."/>
            <person name="Bailey J."/>
        </authorList>
    </citation>
    <scope>NUCLEOTIDE SEQUENCE [LARGE SCALE GENOMIC DNA]</scope>
    <source>
        <strain evidence="3">Hydrate Ridge</strain>
    </source>
</reference>
<organism evidence="3 4">
    <name type="scientific">Candidatus Thiomargarita nelsonii</name>
    <dbReference type="NCBI Taxonomy" id="1003181"/>
    <lineage>
        <taxon>Bacteria</taxon>
        <taxon>Pseudomonadati</taxon>
        <taxon>Pseudomonadota</taxon>
        <taxon>Gammaproteobacteria</taxon>
        <taxon>Thiotrichales</taxon>
        <taxon>Thiotrichaceae</taxon>
        <taxon>Thiomargarita</taxon>
    </lineage>
</organism>
<dbReference type="SMART" id="SM00530">
    <property type="entry name" value="HTH_XRE"/>
    <property type="match status" value="1"/>
</dbReference>
<proteinExistence type="predicted"/>
<dbReference type="CDD" id="cd00093">
    <property type="entry name" value="HTH_XRE"/>
    <property type="match status" value="1"/>
</dbReference>
<protein>
    <recommendedName>
        <fullName evidence="2">HTH cro/C1-type domain-containing protein</fullName>
    </recommendedName>
</protein>
<keyword evidence="1" id="KW-0238">DNA-binding</keyword>
<dbReference type="AlphaFoldDB" id="A0A4E0QQN3"/>
<dbReference type="InterPro" id="IPR010982">
    <property type="entry name" value="Lambda_DNA-bd_dom_sf"/>
</dbReference>
<gene>
    <name evidence="3" type="ORF">PN36_14320</name>
</gene>
<dbReference type="GO" id="GO:0003677">
    <property type="term" value="F:DNA binding"/>
    <property type="evidence" value="ECO:0007669"/>
    <property type="project" value="UniProtKB-KW"/>
</dbReference>
<evidence type="ECO:0000313" key="3">
    <source>
        <dbReference type="EMBL" id="TGO03008.1"/>
    </source>
</evidence>
<name>A0A4E0QQN3_9GAMM</name>
<dbReference type="PANTHER" id="PTHR46558">
    <property type="entry name" value="TRACRIPTIONAL REGULATORY PROTEIN-RELATED-RELATED"/>
    <property type="match status" value="1"/>
</dbReference>
<dbReference type="SUPFAM" id="SSF47413">
    <property type="entry name" value="lambda repressor-like DNA-binding domains"/>
    <property type="match status" value="1"/>
</dbReference>
<dbReference type="PANTHER" id="PTHR46558:SF4">
    <property type="entry name" value="DNA-BIDING PHAGE PROTEIN"/>
    <property type="match status" value="1"/>
</dbReference>
<comment type="caution">
    <text evidence="3">The sequence shown here is derived from an EMBL/GenBank/DDBJ whole genome shotgun (WGS) entry which is preliminary data.</text>
</comment>
<feature type="domain" description="HTH cro/C1-type" evidence="2">
    <location>
        <begin position="7"/>
        <end position="61"/>
    </location>
</feature>
<dbReference type="EMBL" id="JSZA02000049">
    <property type="protein sequence ID" value="TGO03008.1"/>
    <property type="molecule type" value="Genomic_DNA"/>
</dbReference>
<evidence type="ECO:0000256" key="1">
    <source>
        <dbReference type="ARBA" id="ARBA00023125"/>
    </source>
</evidence>
<dbReference type="InterPro" id="IPR001387">
    <property type="entry name" value="Cro/C1-type_HTH"/>
</dbReference>
<sequence length="127" mass="14928">MKVHEKIRFMRQSKGWSQEEMADKLALSVNGYANIERGETDVQISRLEKIAETFGIELLELFNFGERIVFYWAGDNNDHNNNHFCKNQSIDFSSEKNEPELEKARLLLQQQEKEIAYLKEIISLMKT</sequence>
<dbReference type="PROSITE" id="PS50943">
    <property type="entry name" value="HTH_CROC1"/>
    <property type="match status" value="1"/>
</dbReference>
<dbReference type="Pfam" id="PF01381">
    <property type="entry name" value="HTH_3"/>
    <property type="match status" value="1"/>
</dbReference>
<dbReference type="Proteomes" id="UP000030428">
    <property type="component" value="Unassembled WGS sequence"/>
</dbReference>